<feature type="domain" description="BED-type" evidence="11">
    <location>
        <begin position="24"/>
        <end position="75"/>
    </location>
</feature>
<dbReference type="Gene3D" id="1.10.10.1070">
    <property type="entry name" value="Zinc finger, BED domain-containing"/>
    <property type="match status" value="1"/>
</dbReference>
<dbReference type="GO" id="GO:0008270">
    <property type="term" value="F:zinc ion binding"/>
    <property type="evidence" value="ECO:0007669"/>
    <property type="project" value="UniProtKB-KW"/>
</dbReference>
<evidence type="ECO:0000256" key="10">
    <source>
        <dbReference type="SAM" id="MobiDB-lite"/>
    </source>
</evidence>
<dbReference type="GO" id="GO:0009791">
    <property type="term" value="P:post-embryonic development"/>
    <property type="evidence" value="ECO:0007669"/>
    <property type="project" value="UniProtKB-ARBA"/>
</dbReference>
<evidence type="ECO:0000256" key="5">
    <source>
        <dbReference type="ARBA" id="ARBA00023015"/>
    </source>
</evidence>
<dbReference type="GO" id="GO:0046983">
    <property type="term" value="F:protein dimerization activity"/>
    <property type="evidence" value="ECO:0007669"/>
    <property type="project" value="InterPro"/>
</dbReference>
<keyword evidence="2" id="KW-0479">Metal-binding</keyword>
<keyword evidence="7" id="KW-0804">Transcription</keyword>
<proteinExistence type="predicted"/>
<evidence type="ECO:0000256" key="9">
    <source>
        <dbReference type="PROSITE-ProRule" id="PRU00027"/>
    </source>
</evidence>
<keyword evidence="6" id="KW-0238">DNA-binding</keyword>
<keyword evidence="5" id="KW-0805">Transcription regulation</keyword>
<evidence type="ECO:0000256" key="4">
    <source>
        <dbReference type="ARBA" id="ARBA00022833"/>
    </source>
</evidence>
<evidence type="ECO:0000256" key="8">
    <source>
        <dbReference type="ARBA" id="ARBA00023242"/>
    </source>
</evidence>
<dbReference type="GO" id="GO:0003677">
    <property type="term" value="F:DNA binding"/>
    <property type="evidence" value="ECO:0007669"/>
    <property type="project" value="UniProtKB-KW"/>
</dbReference>
<evidence type="ECO:0000256" key="7">
    <source>
        <dbReference type="ARBA" id="ARBA00023163"/>
    </source>
</evidence>
<evidence type="ECO:0000256" key="6">
    <source>
        <dbReference type="ARBA" id="ARBA00023125"/>
    </source>
</evidence>
<evidence type="ECO:0000313" key="13">
    <source>
        <dbReference type="Proteomes" id="UP000261660"/>
    </source>
</evidence>
<reference evidence="12" key="2">
    <citation type="submission" date="2025-09" db="UniProtKB">
        <authorList>
            <consortium name="Ensembl"/>
        </authorList>
    </citation>
    <scope>IDENTIFICATION</scope>
</reference>
<keyword evidence="3 9" id="KW-0863">Zinc-finger</keyword>
<evidence type="ECO:0000313" key="12">
    <source>
        <dbReference type="Ensembl" id="ENSLBEP00000030388.1"/>
    </source>
</evidence>
<name>A0A3Q3GI05_9LABR</name>
<dbReference type="STRING" id="56723.ENSLBEP00000030388"/>
<dbReference type="PANTHER" id="PTHR46481">
    <property type="entry name" value="ZINC FINGER BED DOMAIN-CONTAINING PROTEIN 4"/>
    <property type="match status" value="1"/>
</dbReference>
<accession>A0A3Q3GI05</accession>
<keyword evidence="8" id="KW-0539">Nucleus</keyword>
<dbReference type="AlphaFoldDB" id="A0A3Q3GI05"/>
<evidence type="ECO:0000256" key="3">
    <source>
        <dbReference type="ARBA" id="ARBA00022771"/>
    </source>
</evidence>
<reference evidence="12" key="1">
    <citation type="submission" date="2025-08" db="UniProtKB">
        <authorList>
            <consortium name="Ensembl"/>
        </authorList>
    </citation>
    <scope>IDENTIFICATION</scope>
</reference>
<dbReference type="Pfam" id="PF05699">
    <property type="entry name" value="Dimer_Tnp_hAT"/>
    <property type="match status" value="1"/>
</dbReference>
<protein>
    <recommendedName>
        <fullName evidence="11">BED-type domain-containing protein</fullName>
    </recommendedName>
</protein>
<dbReference type="Proteomes" id="UP000261660">
    <property type="component" value="Unplaced"/>
</dbReference>
<dbReference type="InParanoid" id="A0A3Q3GI05"/>
<dbReference type="InterPro" id="IPR003656">
    <property type="entry name" value="Znf_BED"/>
</dbReference>
<dbReference type="GO" id="GO:0005634">
    <property type="term" value="C:nucleus"/>
    <property type="evidence" value="ECO:0007669"/>
    <property type="project" value="UniProtKB-SubCell"/>
</dbReference>
<dbReference type="PROSITE" id="PS50808">
    <property type="entry name" value="ZF_BED"/>
    <property type="match status" value="1"/>
</dbReference>
<dbReference type="SMART" id="SM00614">
    <property type="entry name" value="ZnF_BED"/>
    <property type="match status" value="1"/>
</dbReference>
<keyword evidence="13" id="KW-1185">Reference proteome</keyword>
<dbReference type="InterPro" id="IPR036236">
    <property type="entry name" value="Znf_C2H2_sf"/>
</dbReference>
<dbReference type="GeneTree" id="ENSGT00940000158431"/>
<dbReference type="SUPFAM" id="SSF53098">
    <property type="entry name" value="Ribonuclease H-like"/>
    <property type="match status" value="1"/>
</dbReference>
<organism evidence="12 13">
    <name type="scientific">Labrus bergylta</name>
    <name type="common">ballan wrasse</name>
    <dbReference type="NCBI Taxonomy" id="56723"/>
    <lineage>
        <taxon>Eukaryota</taxon>
        <taxon>Metazoa</taxon>
        <taxon>Chordata</taxon>
        <taxon>Craniata</taxon>
        <taxon>Vertebrata</taxon>
        <taxon>Euteleostomi</taxon>
        <taxon>Actinopterygii</taxon>
        <taxon>Neopterygii</taxon>
        <taxon>Teleostei</taxon>
        <taxon>Neoteleostei</taxon>
        <taxon>Acanthomorphata</taxon>
        <taxon>Eupercaria</taxon>
        <taxon>Labriformes</taxon>
        <taxon>Labridae</taxon>
        <taxon>Labrus</taxon>
    </lineage>
</organism>
<evidence type="ECO:0000256" key="2">
    <source>
        <dbReference type="ARBA" id="ARBA00022723"/>
    </source>
</evidence>
<dbReference type="Pfam" id="PF02892">
    <property type="entry name" value="zf-BED"/>
    <property type="match status" value="1"/>
</dbReference>
<dbReference type="Ensembl" id="ENSLBET00000031797.1">
    <property type="protein sequence ID" value="ENSLBEP00000030388.1"/>
    <property type="gene ID" value="ENSLBEG00000022901.1"/>
</dbReference>
<dbReference type="InterPro" id="IPR052035">
    <property type="entry name" value="ZnF_BED_domain_contain"/>
</dbReference>
<feature type="compositionally biased region" description="Low complexity" evidence="10">
    <location>
        <begin position="89"/>
        <end position="105"/>
    </location>
</feature>
<evidence type="ECO:0000256" key="1">
    <source>
        <dbReference type="ARBA" id="ARBA00004123"/>
    </source>
</evidence>
<sequence>MFLNLTGESRGIVTSLTLLSLESRRRSVIWTLFEFIPPAAASCTICKAKLSTKGGSTANLHRHLKSKHPTVQLEQVRQEPQPAPTVEDSSSTSTAPASTRTAVSTQGATDRPRARRAQATLTHFVSRPIDPMRQRAMDEVLAKMIALDLQPFSIVEDKGFRQYTKELNPNYVLPSRKTLSNSIIPELYRRTHEKVQERVDKAEAVCLTTDCWTSRTTTSFMSVTYHFISDFKNVSVLLDCFEMSDRHTADNLAEQLLRVAREWNIVHKVVACVSDNAANVVKAIQNTGWPHLFCFAHTLNLIVHSGIAAIKPTVDKVKAIVEYMHKSTVASEKLKATQNQLGLPELRLKQDFPTRWNSTYYMLERILQNREAVITTLALTNPRLATLSPEEWEEMQQACNVLKPFEEVTVEISASKVILLARGLQKIASSHQRAAGNLSEPVRKLVDNICSQMSHQFHKIESHVLLSEAAALDPRFKKKAFRQDEAADNVFHRLCNSAARMTFPNQQAEGEEEGAEAQEGSSTQESAVWKEFDEQVFGLVTSSCNPTADSVLEVRGFIEEPLVPRSSNPLTWWQSRRVVYPRLCEFMNRRLCIVATSVPSERVFSKTGQIVSERRSRLSSSKVHQLVFINANLHM</sequence>
<dbReference type="SUPFAM" id="SSF57667">
    <property type="entry name" value="beta-beta-alpha zinc fingers"/>
    <property type="match status" value="1"/>
</dbReference>
<keyword evidence="4" id="KW-0862">Zinc</keyword>
<feature type="region of interest" description="Disordered" evidence="10">
    <location>
        <begin position="67"/>
        <end position="116"/>
    </location>
</feature>
<dbReference type="InterPro" id="IPR008906">
    <property type="entry name" value="HATC_C_dom"/>
</dbReference>
<dbReference type="PANTHER" id="PTHR46481:SF10">
    <property type="entry name" value="ZINC FINGER BED DOMAIN-CONTAINING PROTEIN 39"/>
    <property type="match status" value="1"/>
</dbReference>
<evidence type="ECO:0000259" key="11">
    <source>
        <dbReference type="PROSITE" id="PS50808"/>
    </source>
</evidence>
<dbReference type="SUPFAM" id="SSF140996">
    <property type="entry name" value="Hermes dimerisation domain"/>
    <property type="match status" value="1"/>
</dbReference>
<dbReference type="InterPro" id="IPR012337">
    <property type="entry name" value="RNaseH-like_sf"/>
</dbReference>
<comment type="subcellular location">
    <subcellularLocation>
        <location evidence="1">Nucleus</location>
    </subcellularLocation>
</comment>